<feature type="domain" description="HTH araC/xylS-type" evidence="4">
    <location>
        <begin position="213"/>
        <end position="314"/>
    </location>
</feature>
<dbReference type="InterPro" id="IPR020449">
    <property type="entry name" value="Tscrpt_reg_AraC-type_HTH"/>
</dbReference>
<dbReference type="SMART" id="SM00342">
    <property type="entry name" value="HTH_ARAC"/>
    <property type="match status" value="1"/>
</dbReference>
<comment type="caution">
    <text evidence="5">The sequence shown here is derived from an EMBL/GenBank/DDBJ whole genome shotgun (WGS) entry which is preliminary data.</text>
</comment>
<reference evidence="5" key="1">
    <citation type="submission" date="2020-07" db="EMBL/GenBank/DDBJ databases">
        <title>Huge and variable diversity of episymbiotic CPR bacteria and DPANN archaea in groundwater ecosystems.</title>
        <authorList>
            <person name="He C.Y."/>
            <person name="Keren R."/>
            <person name="Whittaker M."/>
            <person name="Farag I.F."/>
            <person name="Doudna J."/>
            <person name="Cate J.H.D."/>
            <person name="Banfield J.F."/>
        </authorList>
    </citation>
    <scope>NUCLEOTIDE SEQUENCE</scope>
    <source>
        <strain evidence="5">NC_groundwater_1818_Pr3_B-0.1um_66_35</strain>
    </source>
</reference>
<name>A0A933W1R2_RHOPL</name>
<dbReference type="InterPro" id="IPR035418">
    <property type="entry name" value="AraC-bd_2"/>
</dbReference>
<dbReference type="Proteomes" id="UP000782519">
    <property type="component" value="Unassembled WGS sequence"/>
</dbReference>
<protein>
    <submittedName>
        <fullName evidence="5">Helix-turn-helix domain-containing protein</fullName>
    </submittedName>
</protein>
<proteinExistence type="predicted"/>
<evidence type="ECO:0000259" key="4">
    <source>
        <dbReference type="PROSITE" id="PS01124"/>
    </source>
</evidence>
<evidence type="ECO:0000256" key="3">
    <source>
        <dbReference type="ARBA" id="ARBA00023163"/>
    </source>
</evidence>
<dbReference type="PROSITE" id="PS00041">
    <property type="entry name" value="HTH_ARAC_FAMILY_1"/>
    <property type="match status" value="1"/>
</dbReference>
<evidence type="ECO:0000256" key="1">
    <source>
        <dbReference type="ARBA" id="ARBA00023015"/>
    </source>
</evidence>
<dbReference type="Pfam" id="PF14525">
    <property type="entry name" value="AraC_binding_2"/>
    <property type="match status" value="1"/>
</dbReference>
<evidence type="ECO:0000313" key="6">
    <source>
        <dbReference type="Proteomes" id="UP000782519"/>
    </source>
</evidence>
<gene>
    <name evidence="5" type="ORF">HZA66_08825</name>
</gene>
<sequence>MLARYDTDHVAPQDRIAYWRDVVCATYVQLECEIADTSDIRGAIEIKRLADVSVSEVSGTGGKVRRRARDIRRATEEFFLLSLQLEQTTTISQRGEITTLRPGDMAAYSSTEPYELSMASGFRQIVLQIPKASLLLRMPDAELALGRRIDGSTGPGHLIGQSIRHFGNYTPEANAHLNDHVADILAGLFSAALSSAATAGAGELSSSTQLLLLRARSAIRRHCREAQFDRAALAEAVGVSVRRLNEIFATQDTSASDAIRETRLQMAADELADRRKAGLTVSDIALRNGFSSFSHFSTLFRKRFDMTPRDWRQQRSRRA</sequence>
<dbReference type="PRINTS" id="PR00032">
    <property type="entry name" value="HTHARAC"/>
</dbReference>
<dbReference type="PROSITE" id="PS01124">
    <property type="entry name" value="HTH_ARAC_FAMILY_2"/>
    <property type="match status" value="1"/>
</dbReference>
<dbReference type="InterPro" id="IPR009057">
    <property type="entry name" value="Homeodomain-like_sf"/>
</dbReference>
<dbReference type="EMBL" id="JACRJB010000024">
    <property type="protein sequence ID" value="MBI5129533.1"/>
    <property type="molecule type" value="Genomic_DNA"/>
</dbReference>
<dbReference type="InterPro" id="IPR018062">
    <property type="entry name" value="HTH_AraC-typ_CS"/>
</dbReference>
<dbReference type="GO" id="GO:0003700">
    <property type="term" value="F:DNA-binding transcription factor activity"/>
    <property type="evidence" value="ECO:0007669"/>
    <property type="project" value="InterPro"/>
</dbReference>
<organism evidence="5 6">
    <name type="scientific">Rhodopseudomonas palustris</name>
    <dbReference type="NCBI Taxonomy" id="1076"/>
    <lineage>
        <taxon>Bacteria</taxon>
        <taxon>Pseudomonadati</taxon>
        <taxon>Pseudomonadota</taxon>
        <taxon>Alphaproteobacteria</taxon>
        <taxon>Hyphomicrobiales</taxon>
        <taxon>Nitrobacteraceae</taxon>
        <taxon>Rhodopseudomonas</taxon>
    </lineage>
</organism>
<dbReference type="Pfam" id="PF12833">
    <property type="entry name" value="HTH_18"/>
    <property type="match status" value="1"/>
</dbReference>
<dbReference type="AlphaFoldDB" id="A0A933W1R2"/>
<evidence type="ECO:0000313" key="5">
    <source>
        <dbReference type="EMBL" id="MBI5129533.1"/>
    </source>
</evidence>
<evidence type="ECO:0000256" key="2">
    <source>
        <dbReference type="ARBA" id="ARBA00023125"/>
    </source>
</evidence>
<dbReference type="Gene3D" id="1.10.10.60">
    <property type="entry name" value="Homeodomain-like"/>
    <property type="match status" value="1"/>
</dbReference>
<dbReference type="InterPro" id="IPR050204">
    <property type="entry name" value="AraC_XylS_family_regulators"/>
</dbReference>
<keyword evidence="3" id="KW-0804">Transcription</keyword>
<dbReference type="PANTHER" id="PTHR46796">
    <property type="entry name" value="HTH-TYPE TRANSCRIPTIONAL ACTIVATOR RHAS-RELATED"/>
    <property type="match status" value="1"/>
</dbReference>
<dbReference type="GO" id="GO:0043565">
    <property type="term" value="F:sequence-specific DNA binding"/>
    <property type="evidence" value="ECO:0007669"/>
    <property type="project" value="InterPro"/>
</dbReference>
<keyword evidence="2" id="KW-0238">DNA-binding</keyword>
<dbReference type="SUPFAM" id="SSF46689">
    <property type="entry name" value="Homeodomain-like"/>
    <property type="match status" value="1"/>
</dbReference>
<accession>A0A933W1R2</accession>
<keyword evidence="1" id="KW-0805">Transcription regulation</keyword>
<dbReference type="InterPro" id="IPR018060">
    <property type="entry name" value="HTH_AraC"/>
</dbReference>
<dbReference type="PANTHER" id="PTHR46796:SF6">
    <property type="entry name" value="ARAC SUBFAMILY"/>
    <property type="match status" value="1"/>
</dbReference>